<name>A0ABD6B5J1_9EURY</name>
<protein>
    <submittedName>
        <fullName evidence="2">Metal-dependent hydrolase</fullName>
    </submittedName>
</protein>
<dbReference type="RefSeq" id="WP_166623319.1">
    <property type="nucleotide sequence ID" value="NZ_JBHUDH010000044.1"/>
</dbReference>
<evidence type="ECO:0000256" key="1">
    <source>
        <dbReference type="SAM" id="Phobius"/>
    </source>
</evidence>
<keyword evidence="3" id="KW-1185">Reference proteome</keyword>
<sequence length="163" mass="16048">MHKKGHIGAALLATAPVVFVVTAAGFSTLALAGAGVVVAGSMLPDLDMRLPFVTHRGPTHTVWFAGGVGVVYGVVGAVLGSGTGALATLALGAYGVLLGVVTVGAHLLADALTPMGIQPFDPVDGRDYSLSVTRAANPIANYALLALGSVAVAGAFLAGGMIT</sequence>
<accession>A0ABD6B5J1</accession>
<organism evidence="2 3">
    <name type="scientific">Halolamina salina</name>
    <dbReference type="NCBI Taxonomy" id="1220023"/>
    <lineage>
        <taxon>Archaea</taxon>
        <taxon>Methanobacteriati</taxon>
        <taxon>Methanobacteriota</taxon>
        <taxon>Stenosarchaea group</taxon>
        <taxon>Halobacteria</taxon>
        <taxon>Halobacteriales</taxon>
        <taxon>Haloferacaceae</taxon>
    </lineage>
</organism>
<keyword evidence="1" id="KW-0812">Transmembrane</keyword>
<dbReference type="EMBL" id="JBHUDH010000044">
    <property type="protein sequence ID" value="MFD1525727.1"/>
    <property type="molecule type" value="Genomic_DNA"/>
</dbReference>
<comment type="caution">
    <text evidence="2">The sequence shown here is derived from an EMBL/GenBank/DDBJ whole genome shotgun (WGS) entry which is preliminary data.</text>
</comment>
<dbReference type="Pfam" id="PF04307">
    <property type="entry name" value="YdjM"/>
    <property type="match status" value="1"/>
</dbReference>
<evidence type="ECO:0000313" key="2">
    <source>
        <dbReference type="EMBL" id="MFD1525727.1"/>
    </source>
</evidence>
<dbReference type="AlphaFoldDB" id="A0ABD6B5J1"/>
<feature type="transmembrane region" description="Helical" evidence="1">
    <location>
        <begin position="89"/>
        <end position="109"/>
    </location>
</feature>
<keyword evidence="1" id="KW-1133">Transmembrane helix</keyword>
<feature type="transmembrane region" description="Helical" evidence="1">
    <location>
        <begin position="139"/>
        <end position="162"/>
    </location>
</feature>
<dbReference type="GO" id="GO:0016787">
    <property type="term" value="F:hydrolase activity"/>
    <property type="evidence" value="ECO:0007669"/>
    <property type="project" value="UniProtKB-KW"/>
</dbReference>
<feature type="transmembrane region" description="Helical" evidence="1">
    <location>
        <begin position="63"/>
        <end position="82"/>
    </location>
</feature>
<evidence type="ECO:0000313" key="3">
    <source>
        <dbReference type="Proteomes" id="UP001597111"/>
    </source>
</evidence>
<gene>
    <name evidence="2" type="ORF">ACFR9S_05320</name>
</gene>
<dbReference type="Proteomes" id="UP001597111">
    <property type="component" value="Unassembled WGS sequence"/>
</dbReference>
<reference evidence="2 3" key="1">
    <citation type="journal article" date="2019" name="Int. J. Syst. Evol. Microbiol.">
        <title>The Global Catalogue of Microorganisms (GCM) 10K type strain sequencing project: providing services to taxonomists for standard genome sequencing and annotation.</title>
        <authorList>
            <consortium name="The Broad Institute Genomics Platform"/>
            <consortium name="The Broad Institute Genome Sequencing Center for Infectious Disease"/>
            <person name="Wu L."/>
            <person name="Ma J."/>
        </authorList>
    </citation>
    <scope>NUCLEOTIDE SEQUENCE [LARGE SCALE GENOMIC DNA]</scope>
    <source>
        <strain evidence="2 3">CGMCC 1.12285</strain>
    </source>
</reference>
<keyword evidence="1" id="KW-0472">Membrane</keyword>
<proteinExistence type="predicted"/>
<dbReference type="InterPro" id="IPR007404">
    <property type="entry name" value="YdjM-like"/>
</dbReference>
<keyword evidence="2" id="KW-0378">Hydrolase</keyword>